<feature type="domain" description="Epoxide hydrolase N-terminal" evidence="5">
    <location>
        <begin position="84"/>
        <end position="170"/>
    </location>
</feature>
<evidence type="ECO:0000256" key="3">
    <source>
        <dbReference type="ARBA" id="ARBA00022801"/>
    </source>
</evidence>
<accession>B6QHD4</accession>
<keyword evidence="3" id="KW-0378">Hydrolase</keyword>
<evidence type="ECO:0000313" key="7">
    <source>
        <dbReference type="Proteomes" id="UP000001294"/>
    </source>
</evidence>
<dbReference type="Gene3D" id="3.40.50.1820">
    <property type="entry name" value="alpha/beta hydrolase"/>
    <property type="match status" value="1"/>
</dbReference>
<feature type="region of interest" description="Disordered" evidence="4">
    <location>
        <begin position="80"/>
        <end position="107"/>
    </location>
</feature>
<dbReference type="EMBL" id="DS995902">
    <property type="protein sequence ID" value="EEA22780.1"/>
    <property type="molecule type" value="Genomic_DNA"/>
</dbReference>
<evidence type="ECO:0000256" key="2">
    <source>
        <dbReference type="ARBA" id="ARBA00022797"/>
    </source>
</evidence>
<feature type="compositionally biased region" description="Basic and acidic residues" evidence="4">
    <location>
        <begin position="93"/>
        <end position="106"/>
    </location>
</feature>
<name>B6QHD4_TALMQ</name>
<dbReference type="GO" id="GO:0004301">
    <property type="term" value="F:epoxide hydrolase activity"/>
    <property type="evidence" value="ECO:0007669"/>
    <property type="project" value="TreeGrafter"/>
</dbReference>
<dbReference type="PANTHER" id="PTHR21661:SF35">
    <property type="entry name" value="EPOXIDE HYDROLASE"/>
    <property type="match status" value="1"/>
</dbReference>
<dbReference type="Proteomes" id="UP000001294">
    <property type="component" value="Unassembled WGS sequence"/>
</dbReference>
<dbReference type="GO" id="GO:0097176">
    <property type="term" value="P:epoxide metabolic process"/>
    <property type="evidence" value="ECO:0007669"/>
    <property type="project" value="TreeGrafter"/>
</dbReference>
<keyword evidence="2" id="KW-0058">Aromatic hydrocarbons catabolism</keyword>
<comment type="similarity">
    <text evidence="1">Belongs to the peptidase S33 family.</text>
</comment>
<proteinExistence type="inferred from homology"/>
<reference evidence="7" key="2">
    <citation type="journal article" date="2015" name="Genome Announc.">
        <title>Genome sequence of the AIDS-associated pathogen Penicillium marneffei (ATCC18224) and its near taxonomic relative Talaromyces stipitatus (ATCC10500).</title>
        <authorList>
            <person name="Nierman W.C."/>
            <person name="Fedorova-Abrams N.D."/>
            <person name="Andrianopoulos A."/>
        </authorList>
    </citation>
    <scope>NUCLEOTIDE SEQUENCE [LARGE SCALE GENOMIC DNA]</scope>
    <source>
        <strain evidence="7">ATCC 18224 / CBS 334.59 / QM 7333</strain>
    </source>
</reference>
<gene>
    <name evidence="6" type="ORF">PMAA_093930</name>
</gene>
<evidence type="ECO:0000259" key="5">
    <source>
        <dbReference type="Pfam" id="PF06441"/>
    </source>
</evidence>
<protein>
    <recommendedName>
        <fullName evidence="5">Epoxide hydrolase N-terminal domain-containing protein</fullName>
    </recommendedName>
</protein>
<dbReference type="InterPro" id="IPR029058">
    <property type="entry name" value="AB_hydrolase_fold"/>
</dbReference>
<dbReference type="PANTHER" id="PTHR21661">
    <property type="entry name" value="EPOXIDE HYDROLASE 1-RELATED"/>
    <property type="match status" value="1"/>
</dbReference>
<dbReference type="EMBL" id="DS995902">
    <property type="protein sequence ID" value="EEA22779.1"/>
    <property type="molecule type" value="Genomic_DNA"/>
</dbReference>
<dbReference type="InterPro" id="IPR010497">
    <property type="entry name" value="Epoxide_hydro_N"/>
</dbReference>
<evidence type="ECO:0000313" key="6">
    <source>
        <dbReference type="EMBL" id="EEA22779.1"/>
    </source>
</evidence>
<sequence length="347" mass="39993">MAETRSYTVRLLLDIIKQHTITKSARIAQGFRVTYSLGIHRTISCAYTYFPKWETPAPDLPTRLQNQTLQNLHPRLLTFRPPPKLSSTSVPDELSHEKSREWEHGRSIRRHQASHTTYWRKAEAELNDSLPQYMTSVSVEWFEEDVEVHFVYRARRVEKGRGVPLLFLHGSFLTQGDENQPTFDVVAPSLPIFERLRTLPIRGIHACPNDQAEIHRITVRRFPPSECLLLEHATKQNPCILNFIPSPAPYPWRNPILFPQAVLGIRYVPATLGDALNDSPVGLLACTVGDYPWADEILRWERLGIWCERRGLRKGRHFAAWEKPEDLRDIMSKEREAYGVVAGKNGF</sequence>
<evidence type="ECO:0000256" key="1">
    <source>
        <dbReference type="ARBA" id="ARBA00010088"/>
    </source>
</evidence>
<dbReference type="SUPFAM" id="SSF53474">
    <property type="entry name" value="alpha/beta-Hydrolases"/>
    <property type="match status" value="1"/>
</dbReference>
<dbReference type="STRING" id="441960.B6QHD4"/>
<dbReference type="VEuPathDB" id="FungiDB:PMAA_093930"/>
<reference evidence="6" key="1">
    <citation type="submission" date="2007-10" db="EMBL/GenBank/DDBJ databases">
        <authorList>
            <person name="Zhao H."/>
            <person name="Waite J.H."/>
        </authorList>
    </citation>
    <scope>NUCLEOTIDE SEQUENCE</scope>
    <source>
        <strain evidence="6">ATCC 18224</strain>
    </source>
</reference>
<dbReference type="AlphaFoldDB" id="B6QHD4"/>
<dbReference type="OrthoDB" id="7130006at2759"/>
<organism evidence="6 7">
    <name type="scientific">Talaromyces marneffei (strain ATCC 18224 / CBS 334.59 / QM 7333)</name>
    <name type="common">Penicillium marneffei</name>
    <dbReference type="NCBI Taxonomy" id="441960"/>
    <lineage>
        <taxon>Eukaryota</taxon>
        <taxon>Fungi</taxon>
        <taxon>Dikarya</taxon>
        <taxon>Ascomycota</taxon>
        <taxon>Pezizomycotina</taxon>
        <taxon>Eurotiomycetes</taxon>
        <taxon>Eurotiomycetidae</taxon>
        <taxon>Eurotiales</taxon>
        <taxon>Trichocomaceae</taxon>
        <taxon>Talaromyces</taxon>
        <taxon>Talaromyces sect. Talaromyces</taxon>
    </lineage>
</organism>
<dbReference type="HOGENOM" id="CLU_799513_0_0_1"/>
<keyword evidence="7" id="KW-1185">Reference proteome</keyword>
<dbReference type="Pfam" id="PF06441">
    <property type="entry name" value="EHN"/>
    <property type="match status" value="1"/>
</dbReference>
<evidence type="ECO:0000256" key="4">
    <source>
        <dbReference type="SAM" id="MobiDB-lite"/>
    </source>
</evidence>